<dbReference type="AlphaFoldDB" id="A0AAV8T531"/>
<evidence type="ECO:0000256" key="8">
    <source>
        <dbReference type="ARBA" id="ARBA00023004"/>
    </source>
</evidence>
<evidence type="ECO:0000256" key="4">
    <source>
        <dbReference type="ARBA" id="ARBA00022559"/>
    </source>
</evidence>
<dbReference type="InterPro" id="IPR000823">
    <property type="entry name" value="Peroxidase_pln"/>
</dbReference>
<feature type="disulfide bond" evidence="10">
    <location>
        <begin position="124"/>
        <end position="150"/>
    </location>
</feature>
<dbReference type="InterPro" id="IPR010255">
    <property type="entry name" value="Haem_peroxidase_sf"/>
</dbReference>
<dbReference type="SUPFAM" id="SSF48113">
    <property type="entry name" value="Heme-dependent peroxidases"/>
    <property type="match status" value="1"/>
</dbReference>
<feature type="binding site" evidence="9">
    <location>
        <position position="169"/>
    </location>
    <ligand>
        <name>Ca(2+)</name>
        <dbReference type="ChEBI" id="CHEBI:29108"/>
        <label>2</label>
    </ligand>
</feature>
<dbReference type="Gene3D" id="1.10.520.10">
    <property type="match status" value="2"/>
</dbReference>
<dbReference type="PANTHER" id="PTHR31517:SF80">
    <property type="entry name" value="PEROXIDASE"/>
    <property type="match status" value="1"/>
</dbReference>
<dbReference type="GO" id="GO:0020037">
    <property type="term" value="F:heme binding"/>
    <property type="evidence" value="ECO:0007669"/>
    <property type="project" value="InterPro"/>
</dbReference>
<dbReference type="Pfam" id="PF00141">
    <property type="entry name" value="peroxidase"/>
    <property type="match status" value="1"/>
</dbReference>
<evidence type="ECO:0000256" key="7">
    <source>
        <dbReference type="ARBA" id="ARBA00023002"/>
    </source>
</evidence>
<dbReference type="PRINTS" id="PR00461">
    <property type="entry name" value="PLPEROXIDASE"/>
</dbReference>
<proteinExistence type="inferred from homology"/>
<evidence type="ECO:0000256" key="2">
    <source>
        <dbReference type="ARBA" id="ARBA00001970"/>
    </source>
</evidence>
<feature type="binding site" evidence="9">
    <location>
        <position position="35"/>
    </location>
    <ligand>
        <name>Ca(2+)</name>
        <dbReference type="ChEBI" id="CHEBI:29108"/>
        <label>1</label>
    </ligand>
</feature>
<dbReference type="Gene3D" id="1.10.420.10">
    <property type="entry name" value="Peroxidase, domain 2"/>
    <property type="match status" value="1"/>
</dbReference>
<accession>A0AAV8T531</accession>
<keyword evidence="8" id="KW-0408">Iron</keyword>
<feature type="binding site" evidence="9">
    <location>
        <position position="174"/>
    </location>
    <ligand>
        <name>Ca(2+)</name>
        <dbReference type="ChEBI" id="CHEBI:29108"/>
        <label>2</label>
    </ligand>
</feature>
<evidence type="ECO:0000256" key="9">
    <source>
        <dbReference type="PIRSR" id="PIRSR600823-3"/>
    </source>
</evidence>
<feature type="binding site" evidence="9">
    <location>
        <position position="21"/>
    </location>
    <ligand>
        <name>Ca(2+)</name>
        <dbReference type="ChEBI" id="CHEBI:29108"/>
        <label>1</label>
    </ligand>
</feature>
<dbReference type="EC" id="1.11.1.7" evidence="3"/>
<evidence type="ECO:0000313" key="14">
    <source>
        <dbReference type="Proteomes" id="UP001159364"/>
    </source>
</evidence>
<dbReference type="PRINTS" id="PR00458">
    <property type="entry name" value="PEROXIDASE"/>
</dbReference>
<feature type="binding site" evidence="9">
    <location>
        <position position="166"/>
    </location>
    <ligand>
        <name>Ca(2+)</name>
        <dbReference type="ChEBI" id="CHEBI:29108"/>
        <label>2</label>
    </ligand>
</feature>
<keyword evidence="9" id="KW-0106">Calcium</keyword>
<dbReference type="PANTHER" id="PTHR31517">
    <property type="match status" value="1"/>
</dbReference>
<evidence type="ECO:0000256" key="1">
    <source>
        <dbReference type="ARBA" id="ARBA00000189"/>
    </source>
</evidence>
<dbReference type="InterPro" id="IPR002016">
    <property type="entry name" value="Haem_peroxidase"/>
</dbReference>
<sequence length="228" mass="26108">MNFYKDVFLQAQDIIREWSCDASLLLDSTGRALFEETNRSFGLRNFRYIETIKDAIERECPGVVYCSDILVLSAKYGIVVLGSPYIPLKTRRRDGRKSRVDVVERFDAMGINTPGVVALLNSLCEARTPLYLEVDLVLNTEHVEQMLPKCPNVIPDPKDVQYVRNDQGTPMRLDNNCYKNILDNKGLTKPFVKKMAKNQDYFFKEFSKTITILSKNNPLTGNKGKIRK</sequence>
<evidence type="ECO:0000256" key="10">
    <source>
        <dbReference type="PIRSR" id="PIRSR600823-5"/>
    </source>
</evidence>
<dbReference type="Proteomes" id="UP001159364">
    <property type="component" value="Linkage Group LG06"/>
</dbReference>
<keyword evidence="14" id="KW-1185">Reference proteome</keyword>
<organism evidence="13 14">
    <name type="scientific">Erythroxylum novogranatense</name>
    <dbReference type="NCBI Taxonomy" id="1862640"/>
    <lineage>
        <taxon>Eukaryota</taxon>
        <taxon>Viridiplantae</taxon>
        <taxon>Streptophyta</taxon>
        <taxon>Embryophyta</taxon>
        <taxon>Tracheophyta</taxon>
        <taxon>Spermatophyta</taxon>
        <taxon>Magnoliopsida</taxon>
        <taxon>eudicotyledons</taxon>
        <taxon>Gunneridae</taxon>
        <taxon>Pentapetalae</taxon>
        <taxon>rosids</taxon>
        <taxon>fabids</taxon>
        <taxon>Malpighiales</taxon>
        <taxon>Erythroxylaceae</taxon>
        <taxon>Erythroxylum</taxon>
    </lineage>
</organism>
<comment type="catalytic activity">
    <reaction evidence="1">
        <text>2 a phenolic donor + H2O2 = 2 a phenolic radical donor + 2 H2O</text>
        <dbReference type="Rhea" id="RHEA:56136"/>
        <dbReference type="ChEBI" id="CHEBI:15377"/>
        <dbReference type="ChEBI" id="CHEBI:16240"/>
        <dbReference type="ChEBI" id="CHEBI:139520"/>
        <dbReference type="ChEBI" id="CHEBI:139521"/>
        <dbReference type="EC" id="1.11.1.7"/>
    </reaction>
</comment>
<dbReference type="EMBL" id="JAIWQS010000006">
    <property type="protein sequence ID" value="KAJ8761807.1"/>
    <property type="molecule type" value="Genomic_DNA"/>
</dbReference>
<evidence type="ECO:0000256" key="11">
    <source>
        <dbReference type="RuleBase" id="RU004241"/>
    </source>
</evidence>
<keyword evidence="4" id="KW-0575">Peroxidase</keyword>
<dbReference type="PROSITE" id="PS50873">
    <property type="entry name" value="PEROXIDASE_4"/>
    <property type="match status" value="1"/>
</dbReference>
<keyword evidence="10" id="KW-1015">Disulfide bond</keyword>
<name>A0AAV8T531_9ROSI</name>
<keyword evidence="5" id="KW-0349">Heme</keyword>
<feature type="binding site" evidence="9">
    <location>
        <position position="23"/>
    </location>
    <ligand>
        <name>Ca(2+)</name>
        <dbReference type="ChEBI" id="CHEBI:29108"/>
        <label>1</label>
    </ligand>
</feature>
<comment type="cofactor">
    <cofactor evidence="9">
        <name>Ca(2+)</name>
        <dbReference type="ChEBI" id="CHEBI:29108"/>
    </cofactor>
    <text evidence="9">Binds 2 calcium ions per subunit.</text>
</comment>
<reference evidence="13 14" key="1">
    <citation type="submission" date="2021-09" db="EMBL/GenBank/DDBJ databases">
        <title>Genomic insights and catalytic innovation underlie evolution of tropane alkaloids biosynthesis.</title>
        <authorList>
            <person name="Wang Y.-J."/>
            <person name="Tian T."/>
            <person name="Huang J.-P."/>
            <person name="Huang S.-X."/>
        </authorList>
    </citation>
    <scope>NUCLEOTIDE SEQUENCE [LARGE SCALE GENOMIC DNA]</scope>
    <source>
        <strain evidence="13">KIB-2018</strain>
        <tissue evidence="13">Leaf</tissue>
    </source>
</reference>
<evidence type="ECO:0000256" key="3">
    <source>
        <dbReference type="ARBA" id="ARBA00012313"/>
    </source>
</evidence>
<feature type="domain" description="Plant heme peroxidase family profile" evidence="12">
    <location>
        <begin position="19"/>
        <end position="228"/>
    </location>
</feature>
<evidence type="ECO:0000313" key="13">
    <source>
        <dbReference type="EMBL" id="KAJ8761807.1"/>
    </source>
</evidence>
<dbReference type="GO" id="GO:0140825">
    <property type="term" value="F:lactoperoxidase activity"/>
    <property type="evidence" value="ECO:0007669"/>
    <property type="project" value="UniProtKB-EC"/>
</dbReference>
<comment type="caution">
    <text evidence="13">The sequence shown here is derived from an EMBL/GenBank/DDBJ whole genome shotgun (WGS) entry which is preliminary data.</text>
</comment>
<evidence type="ECO:0000256" key="6">
    <source>
        <dbReference type="ARBA" id="ARBA00022723"/>
    </source>
</evidence>
<gene>
    <name evidence="13" type="ORF">K2173_004656</name>
</gene>
<keyword evidence="7" id="KW-0560">Oxidoreductase</keyword>
<evidence type="ECO:0000256" key="5">
    <source>
        <dbReference type="ARBA" id="ARBA00022617"/>
    </source>
</evidence>
<comment type="cofactor">
    <cofactor evidence="2">
        <name>heme b</name>
        <dbReference type="ChEBI" id="CHEBI:60344"/>
    </cofactor>
</comment>
<comment type="similarity">
    <text evidence="11">Belongs to the peroxidase family.</text>
</comment>
<protein>
    <recommendedName>
        <fullName evidence="3">peroxidase</fullName>
        <ecNumber evidence="3">1.11.1.7</ecNumber>
    </recommendedName>
</protein>
<keyword evidence="6 9" id="KW-0479">Metal-binding</keyword>
<dbReference type="GO" id="GO:0046872">
    <property type="term" value="F:metal ion binding"/>
    <property type="evidence" value="ECO:0007669"/>
    <property type="project" value="UniProtKB-KW"/>
</dbReference>
<evidence type="ECO:0000259" key="12">
    <source>
        <dbReference type="PROSITE" id="PS50873"/>
    </source>
</evidence>
<dbReference type="GO" id="GO:0006979">
    <property type="term" value="P:response to oxidative stress"/>
    <property type="evidence" value="ECO:0007669"/>
    <property type="project" value="InterPro"/>
</dbReference>